<dbReference type="Proteomes" id="UP000233551">
    <property type="component" value="Unassembled WGS sequence"/>
</dbReference>
<dbReference type="InterPro" id="IPR017441">
    <property type="entry name" value="Protein_kinase_ATP_BS"/>
</dbReference>
<dbReference type="Pfam" id="PF07714">
    <property type="entry name" value="PK_Tyr_Ser-Thr"/>
    <property type="match status" value="1"/>
</dbReference>
<reference evidence="10 11" key="1">
    <citation type="submission" date="2017-11" db="EMBL/GenBank/DDBJ databases">
        <title>De-novo sequencing of pomegranate (Punica granatum L.) genome.</title>
        <authorList>
            <person name="Akparov Z."/>
            <person name="Amiraslanov A."/>
            <person name="Hajiyeva S."/>
            <person name="Abbasov M."/>
            <person name="Kaur K."/>
            <person name="Hamwieh A."/>
            <person name="Solovyev V."/>
            <person name="Salamov A."/>
            <person name="Braich B."/>
            <person name="Kosarev P."/>
            <person name="Mahmoud A."/>
            <person name="Hajiyev E."/>
            <person name="Babayeva S."/>
            <person name="Izzatullayeva V."/>
            <person name="Mammadov A."/>
            <person name="Mammadov A."/>
            <person name="Sharifova S."/>
            <person name="Ojaghi J."/>
            <person name="Eynullazada K."/>
            <person name="Bayramov B."/>
            <person name="Abdulazimova A."/>
            <person name="Shahmuradov I."/>
        </authorList>
    </citation>
    <scope>NUCLEOTIDE SEQUENCE [LARGE SCALE GENOMIC DNA]</scope>
    <source>
        <strain evidence="11">cv. AG2017</strain>
        <tissue evidence="10">Leaf</tissue>
    </source>
</reference>
<feature type="chain" id="PRO_5014194620" description="Non-specific serine/threonine protein kinase" evidence="7">
    <location>
        <begin position="27"/>
        <end position="656"/>
    </location>
</feature>
<dbReference type="PROSITE" id="PS00107">
    <property type="entry name" value="PROTEIN_KINASE_ATP"/>
    <property type="match status" value="1"/>
</dbReference>
<dbReference type="EMBL" id="PGOL01001624">
    <property type="protein sequence ID" value="PKI56134.1"/>
    <property type="molecule type" value="Genomic_DNA"/>
</dbReference>
<dbReference type="PROSITE" id="PS50011">
    <property type="entry name" value="PROTEIN_KINASE_DOM"/>
    <property type="match status" value="1"/>
</dbReference>
<evidence type="ECO:0000313" key="10">
    <source>
        <dbReference type="EMBL" id="PKI56134.1"/>
    </source>
</evidence>
<dbReference type="InterPro" id="IPR051343">
    <property type="entry name" value="G-type_lectin_kinases/EP1-like"/>
</dbReference>
<dbReference type="InterPro" id="IPR001245">
    <property type="entry name" value="Ser-Thr/Tyr_kinase_cat_dom"/>
</dbReference>
<evidence type="ECO:0000259" key="8">
    <source>
        <dbReference type="PROSITE" id="PS50011"/>
    </source>
</evidence>
<evidence type="ECO:0000313" key="11">
    <source>
        <dbReference type="Proteomes" id="UP000233551"/>
    </source>
</evidence>
<dbReference type="Gene3D" id="2.90.10.10">
    <property type="entry name" value="Bulb-type lectin domain"/>
    <property type="match status" value="1"/>
</dbReference>
<keyword evidence="4" id="KW-0325">Glycoprotein</keyword>
<dbReference type="PROSITE" id="PS50927">
    <property type="entry name" value="BULB_LECTIN"/>
    <property type="match status" value="1"/>
</dbReference>
<gene>
    <name evidence="10" type="ORF">CRG98_023488</name>
</gene>
<keyword evidence="6" id="KW-0472">Membrane</keyword>
<dbReference type="Pfam" id="PF01453">
    <property type="entry name" value="B_lectin"/>
    <property type="match status" value="1"/>
</dbReference>
<dbReference type="Gene3D" id="3.30.200.20">
    <property type="entry name" value="Phosphorylase Kinase, domain 1"/>
    <property type="match status" value="1"/>
</dbReference>
<keyword evidence="3" id="KW-1015">Disulfide bond</keyword>
<dbReference type="SUPFAM" id="SSF56112">
    <property type="entry name" value="Protein kinase-like (PK-like)"/>
    <property type="match status" value="1"/>
</dbReference>
<comment type="caution">
    <text evidence="10">The sequence shown here is derived from an EMBL/GenBank/DDBJ whole genome shotgun (WGS) entry which is preliminary data.</text>
</comment>
<dbReference type="SUPFAM" id="SSF51110">
    <property type="entry name" value="alpha-D-mannose-specific plant lectins"/>
    <property type="match status" value="1"/>
</dbReference>
<feature type="binding site" evidence="5">
    <location>
        <position position="530"/>
    </location>
    <ligand>
        <name>ATP</name>
        <dbReference type="ChEBI" id="CHEBI:30616"/>
    </ligand>
</feature>
<dbReference type="Gene3D" id="1.10.510.10">
    <property type="entry name" value="Transferase(Phosphotransferase) domain 1"/>
    <property type="match status" value="1"/>
</dbReference>
<dbReference type="STRING" id="22663.A0A2I0JIP0"/>
<keyword evidence="1" id="KW-0245">EGF-like domain</keyword>
<organism evidence="10 11">
    <name type="scientific">Punica granatum</name>
    <name type="common">Pomegranate</name>
    <dbReference type="NCBI Taxonomy" id="22663"/>
    <lineage>
        <taxon>Eukaryota</taxon>
        <taxon>Viridiplantae</taxon>
        <taxon>Streptophyta</taxon>
        <taxon>Embryophyta</taxon>
        <taxon>Tracheophyta</taxon>
        <taxon>Spermatophyta</taxon>
        <taxon>Magnoliopsida</taxon>
        <taxon>eudicotyledons</taxon>
        <taxon>Gunneridae</taxon>
        <taxon>Pentapetalae</taxon>
        <taxon>rosids</taxon>
        <taxon>malvids</taxon>
        <taxon>Myrtales</taxon>
        <taxon>Lythraceae</taxon>
        <taxon>Punica</taxon>
    </lineage>
</organism>
<keyword evidence="5" id="KW-0067">ATP-binding</keyword>
<accession>A0A2I0JIP0</accession>
<evidence type="ECO:0000256" key="2">
    <source>
        <dbReference type="ARBA" id="ARBA00022729"/>
    </source>
</evidence>
<keyword evidence="5" id="KW-0547">Nucleotide-binding</keyword>
<dbReference type="GO" id="GO:0005524">
    <property type="term" value="F:ATP binding"/>
    <property type="evidence" value="ECO:0007669"/>
    <property type="project" value="UniProtKB-UniRule"/>
</dbReference>
<feature type="transmembrane region" description="Helical" evidence="6">
    <location>
        <begin position="434"/>
        <end position="464"/>
    </location>
</feature>
<dbReference type="InterPro" id="IPR000719">
    <property type="entry name" value="Prot_kinase_dom"/>
</dbReference>
<keyword evidence="6" id="KW-0812">Transmembrane</keyword>
<protein>
    <recommendedName>
        <fullName evidence="12">Non-specific serine/threonine protein kinase</fullName>
    </recommendedName>
</protein>
<sequence length="656" mass="73119">MASFFHELSLIPMFCFFLLLPHIAISQRIISVGTGIVAGDDKARGHWLSPSGDFAFGFRQIENGNSFLLATWFDKIPEKTTVWYAKGRGRVPKRLVVPKGSKLVVTSDRGLVIDDPKGGFSWSTDTGASRVTHGFFEDSGNFGLKKDDKGTAWETFDNPTDTILPGQEITKNGVILISRGSGSNAIGEGRFQLYLQDRTVQLRTVNLPGSYENEPYYSSNGSDASTNPGEGIGFNGSTGYLYILHQNREKSPLTTGSKVVSGQDYYLRSTLEFDGVFIQYSCPKSVSAGERKWSAIWLVPDNICNNTSMERGSGICGYNEICTTQLIRGRNACGVGDPSSSQDEVVLDEVANINWPTSDYALLQPFSEDECKISCLRDCMCAVAIFGGDMCWKKKLLLSNGRYEFDTNTKAFIKMRKNGSEGSPSSGSNSNNTLIIAGSALLGSSVFLNFMLMGAIWLGFFMIYHKKWSRFFKDESGLDVNIRCFTYTELEDATNGFTEELGRGSFGRVYRGDIDVGNGSNSRTEVAIKKLDRLFQENEREFKTEVLVIGQTHHKNLVRLLRRSVDIEIGGEDKVILADWAYDCYREKRIDALVENDEEALSDFKRFERFVMVAIWCIQEDPSLRPTMKKVMLMLEGIIQVSIPPCPFPFSTISTV</sequence>
<dbReference type="InterPro" id="IPR011009">
    <property type="entry name" value="Kinase-like_dom_sf"/>
</dbReference>
<dbReference type="SMART" id="SM00108">
    <property type="entry name" value="B_lectin"/>
    <property type="match status" value="1"/>
</dbReference>
<feature type="domain" description="Bulb-type lectin" evidence="9">
    <location>
        <begin position="33"/>
        <end position="157"/>
    </location>
</feature>
<evidence type="ECO:0000256" key="1">
    <source>
        <dbReference type="ARBA" id="ARBA00022536"/>
    </source>
</evidence>
<evidence type="ECO:0000256" key="7">
    <source>
        <dbReference type="SAM" id="SignalP"/>
    </source>
</evidence>
<evidence type="ECO:0000256" key="4">
    <source>
        <dbReference type="ARBA" id="ARBA00023180"/>
    </source>
</evidence>
<dbReference type="InterPro" id="IPR036426">
    <property type="entry name" value="Bulb-type_lectin_dom_sf"/>
</dbReference>
<name>A0A2I0JIP0_PUNGR</name>
<evidence type="ECO:0000256" key="5">
    <source>
        <dbReference type="PROSITE-ProRule" id="PRU10141"/>
    </source>
</evidence>
<keyword evidence="6" id="KW-1133">Transmembrane helix</keyword>
<dbReference type="PANTHER" id="PTHR47976:SF15">
    <property type="entry name" value="G-TYPE LECTIN S-RECEPTOR-LIKE SERINE_THREONINE-PROTEIN KINASE RLK1"/>
    <property type="match status" value="1"/>
</dbReference>
<feature type="signal peptide" evidence="7">
    <location>
        <begin position="1"/>
        <end position="26"/>
    </location>
</feature>
<dbReference type="PANTHER" id="PTHR47976">
    <property type="entry name" value="G-TYPE LECTIN S-RECEPTOR-LIKE SERINE/THREONINE-PROTEIN KINASE SD2-5"/>
    <property type="match status" value="1"/>
</dbReference>
<evidence type="ECO:0000259" key="9">
    <source>
        <dbReference type="PROSITE" id="PS50927"/>
    </source>
</evidence>
<evidence type="ECO:0000256" key="6">
    <source>
        <dbReference type="SAM" id="Phobius"/>
    </source>
</evidence>
<keyword evidence="2 7" id="KW-0732">Signal</keyword>
<dbReference type="AlphaFoldDB" id="A0A2I0JIP0"/>
<feature type="domain" description="Protein kinase" evidence="8">
    <location>
        <begin position="495"/>
        <end position="656"/>
    </location>
</feature>
<dbReference type="InterPro" id="IPR001480">
    <property type="entry name" value="Bulb-type_lectin_dom"/>
</dbReference>
<evidence type="ECO:0008006" key="12">
    <source>
        <dbReference type="Google" id="ProtNLM"/>
    </source>
</evidence>
<evidence type="ECO:0000256" key="3">
    <source>
        <dbReference type="ARBA" id="ARBA00023157"/>
    </source>
</evidence>
<dbReference type="GO" id="GO:0004672">
    <property type="term" value="F:protein kinase activity"/>
    <property type="evidence" value="ECO:0007669"/>
    <property type="project" value="InterPro"/>
</dbReference>
<keyword evidence="11" id="KW-1185">Reference proteome</keyword>
<proteinExistence type="predicted"/>